<feature type="coiled-coil region" evidence="1">
    <location>
        <begin position="40"/>
        <end position="92"/>
    </location>
</feature>
<evidence type="ECO:0000313" key="4">
    <source>
        <dbReference type="Proteomes" id="UP001152320"/>
    </source>
</evidence>
<dbReference type="Gene3D" id="1.20.5.350">
    <property type="match status" value="1"/>
</dbReference>
<keyword evidence="1" id="KW-0175">Coiled coil</keyword>
<reference evidence="3" key="1">
    <citation type="submission" date="2021-10" db="EMBL/GenBank/DDBJ databases">
        <title>Tropical sea cucumber genome reveals ecological adaptation and Cuvierian tubules defense mechanism.</title>
        <authorList>
            <person name="Chen T."/>
        </authorList>
    </citation>
    <scope>NUCLEOTIDE SEQUENCE</scope>
    <source>
        <strain evidence="3">Nanhai2018</strain>
        <tissue evidence="3">Muscle</tissue>
    </source>
</reference>
<dbReference type="EMBL" id="JAIZAY010000019">
    <property type="protein sequence ID" value="KAJ8023624.1"/>
    <property type="molecule type" value="Genomic_DNA"/>
</dbReference>
<dbReference type="OrthoDB" id="10592314at2759"/>
<accession>A0A9Q0YN31</accession>
<proteinExistence type="predicted"/>
<evidence type="ECO:0000256" key="1">
    <source>
        <dbReference type="SAM" id="Coils"/>
    </source>
</evidence>
<gene>
    <name evidence="3" type="ORF">HOLleu_36114</name>
</gene>
<keyword evidence="4" id="KW-1185">Reference proteome</keyword>
<dbReference type="Proteomes" id="UP001152320">
    <property type="component" value="Chromosome 19"/>
</dbReference>
<organism evidence="3 4">
    <name type="scientific">Holothuria leucospilota</name>
    <name type="common">Black long sea cucumber</name>
    <name type="synonym">Mertensiothuria leucospilota</name>
    <dbReference type="NCBI Taxonomy" id="206669"/>
    <lineage>
        <taxon>Eukaryota</taxon>
        <taxon>Metazoa</taxon>
        <taxon>Echinodermata</taxon>
        <taxon>Eleutherozoa</taxon>
        <taxon>Echinozoa</taxon>
        <taxon>Holothuroidea</taxon>
        <taxon>Aspidochirotacea</taxon>
        <taxon>Aspidochirotida</taxon>
        <taxon>Holothuriidae</taxon>
        <taxon>Holothuria</taxon>
    </lineage>
</organism>
<protein>
    <submittedName>
        <fullName evidence="3">Uncharacterized protein</fullName>
    </submittedName>
</protein>
<feature type="compositionally biased region" description="Basic and acidic residues" evidence="2">
    <location>
        <begin position="108"/>
        <end position="131"/>
    </location>
</feature>
<feature type="compositionally biased region" description="Polar residues" evidence="2">
    <location>
        <begin position="1"/>
        <end position="10"/>
    </location>
</feature>
<name>A0A9Q0YN31_HOLLE</name>
<sequence>MEKNNNTIMVNGQGKHGGKGGLSQREEEIKNRVPPLEILSSTSEEELREVASELTQLLKEVYGDIFDLKMVKNHLDKEFQDLEREVQEKAKNVAVFVPVEGKVKQRKEEAWQKSKFQESSAKPKQDSKEVIKTGSVKNRLAMFENGKK</sequence>
<evidence type="ECO:0000256" key="2">
    <source>
        <dbReference type="SAM" id="MobiDB-lite"/>
    </source>
</evidence>
<evidence type="ECO:0000313" key="3">
    <source>
        <dbReference type="EMBL" id="KAJ8023624.1"/>
    </source>
</evidence>
<comment type="caution">
    <text evidence="3">The sequence shown here is derived from an EMBL/GenBank/DDBJ whole genome shotgun (WGS) entry which is preliminary data.</text>
</comment>
<dbReference type="AlphaFoldDB" id="A0A9Q0YN31"/>
<feature type="region of interest" description="Disordered" evidence="2">
    <location>
        <begin position="108"/>
        <end position="133"/>
    </location>
</feature>
<dbReference type="SUPFAM" id="SSF90250">
    <property type="entry name" value="Troponin coil-coiled subunits"/>
    <property type="match status" value="1"/>
</dbReference>
<feature type="region of interest" description="Disordered" evidence="2">
    <location>
        <begin position="1"/>
        <end position="34"/>
    </location>
</feature>
<dbReference type="InterPro" id="IPR038077">
    <property type="entry name" value="Troponin_sf"/>
</dbReference>